<evidence type="ECO:0000256" key="4">
    <source>
        <dbReference type="ARBA" id="ARBA00016461"/>
    </source>
</evidence>
<keyword evidence="14" id="KW-1185">Reference proteome</keyword>
<evidence type="ECO:0000256" key="6">
    <source>
        <dbReference type="ARBA" id="ARBA00022475"/>
    </source>
</evidence>
<keyword evidence="8 12" id="KW-0812">Transmembrane</keyword>
<evidence type="ECO:0000256" key="1">
    <source>
        <dbReference type="ARBA" id="ARBA00002442"/>
    </source>
</evidence>
<keyword evidence="9 12" id="KW-0201">Cytochrome c-type biogenesis</keyword>
<reference evidence="13 14" key="1">
    <citation type="submission" date="2013-06" db="EMBL/GenBank/DDBJ databases">
        <title>Draft genome sequence of Thauera terpenica.</title>
        <authorList>
            <person name="Liu B."/>
            <person name="Frostegard A.H."/>
            <person name="Shapleigh J.P."/>
        </authorList>
    </citation>
    <scope>NUCLEOTIDE SEQUENCE [LARGE SCALE GENOMIC DNA]</scope>
    <source>
        <strain evidence="13 14">58Eu</strain>
    </source>
</reference>
<accession>T0AQP3</accession>
<comment type="subcellular location">
    <subcellularLocation>
        <location evidence="2 12">Cell inner membrane</location>
        <topology evidence="2 12">Single-pass membrane protein</topology>
    </subcellularLocation>
</comment>
<dbReference type="PATRIC" id="fig|1348657.5.peg.2426"/>
<evidence type="ECO:0000256" key="2">
    <source>
        <dbReference type="ARBA" id="ARBA00004377"/>
    </source>
</evidence>
<comment type="similarity">
    <text evidence="3 12">Belongs to the CcmD/CycX/HelD family.</text>
</comment>
<protein>
    <recommendedName>
        <fullName evidence="4 12">Heme exporter protein D</fullName>
    </recommendedName>
</protein>
<evidence type="ECO:0000256" key="12">
    <source>
        <dbReference type="RuleBase" id="RU363101"/>
    </source>
</evidence>
<evidence type="ECO:0000256" key="9">
    <source>
        <dbReference type="ARBA" id="ARBA00022748"/>
    </source>
</evidence>
<dbReference type="STRING" id="1348657.M622_16695"/>
<dbReference type="Pfam" id="PF04995">
    <property type="entry name" value="CcmD"/>
    <property type="match status" value="1"/>
</dbReference>
<evidence type="ECO:0000256" key="11">
    <source>
        <dbReference type="ARBA" id="ARBA00023136"/>
    </source>
</evidence>
<keyword evidence="10 12" id="KW-1133">Transmembrane helix</keyword>
<keyword evidence="5 12" id="KW-0813">Transport</keyword>
<proteinExistence type="inferred from homology"/>
<dbReference type="OrthoDB" id="9815607at2"/>
<comment type="caution">
    <text evidence="13">The sequence shown here is derived from an EMBL/GenBank/DDBJ whole genome shotgun (WGS) entry which is preliminary data.</text>
</comment>
<dbReference type="eggNOG" id="COG3114">
    <property type="taxonomic scope" value="Bacteria"/>
</dbReference>
<dbReference type="EMBL" id="ATJV01000061">
    <property type="protein sequence ID" value="EPZ15119.1"/>
    <property type="molecule type" value="Genomic_DNA"/>
</dbReference>
<dbReference type="GO" id="GO:0015886">
    <property type="term" value="P:heme transport"/>
    <property type="evidence" value="ECO:0007669"/>
    <property type="project" value="InterPro"/>
</dbReference>
<dbReference type="Proteomes" id="UP000015455">
    <property type="component" value="Unassembled WGS sequence"/>
</dbReference>
<evidence type="ECO:0000313" key="13">
    <source>
        <dbReference type="EMBL" id="EPZ15119.1"/>
    </source>
</evidence>
<keyword evidence="7 12" id="KW-0997">Cell inner membrane</keyword>
<dbReference type="InterPro" id="IPR007078">
    <property type="entry name" value="Haem_export_protD_CcmD"/>
</dbReference>
<dbReference type="GO" id="GO:0017004">
    <property type="term" value="P:cytochrome complex assembly"/>
    <property type="evidence" value="ECO:0007669"/>
    <property type="project" value="UniProtKB-KW"/>
</dbReference>
<name>T0AQP3_9RHOO</name>
<sequence length="74" mass="8381">MQWESWSAFWSMGGAAFFVWGSYGLTFALMALELALLFRRQRDTVTRLLRWRRAVGKSSAKKGGAFAPAMESET</sequence>
<evidence type="ECO:0000256" key="3">
    <source>
        <dbReference type="ARBA" id="ARBA00008741"/>
    </source>
</evidence>
<keyword evidence="11 12" id="KW-0472">Membrane</keyword>
<evidence type="ECO:0000313" key="14">
    <source>
        <dbReference type="Proteomes" id="UP000015455"/>
    </source>
</evidence>
<comment type="function">
    <text evidence="1 12">Required for the export of heme to the periplasm for the biogenesis of c-type cytochromes.</text>
</comment>
<dbReference type="NCBIfam" id="TIGR03141">
    <property type="entry name" value="cytochro_ccmD"/>
    <property type="match status" value="1"/>
</dbReference>
<dbReference type="RefSeq" id="WP_021249838.1">
    <property type="nucleotide sequence ID" value="NZ_ATJV01000061.1"/>
</dbReference>
<organism evidence="13 14">
    <name type="scientific">Thauera terpenica 58Eu</name>
    <dbReference type="NCBI Taxonomy" id="1348657"/>
    <lineage>
        <taxon>Bacteria</taxon>
        <taxon>Pseudomonadati</taxon>
        <taxon>Pseudomonadota</taxon>
        <taxon>Betaproteobacteria</taxon>
        <taxon>Rhodocyclales</taxon>
        <taxon>Zoogloeaceae</taxon>
        <taxon>Thauera</taxon>
    </lineage>
</organism>
<evidence type="ECO:0000256" key="10">
    <source>
        <dbReference type="ARBA" id="ARBA00022989"/>
    </source>
</evidence>
<gene>
    <name evidence="13" type="ORF">M622_16695</name>
</gene>
<dbReference type="GO" id="GO:0005886">
    <property type="term" value="C:plasma membrane"/>
    <property type="evidence" value="ECO:0007669"/>
    <property type="project" value="UniProtKB-SubCell"/>
</dbReference>
<evidence type="ECO:0000256" key="7">
    <source>
        <dbReference type="ARBA" id="ARBA00022519"/>
    </source>
</evidence>
<dbReference type="AlphaFoldDB" id="T0AQP3"/>
<feature type="transmembrane region" description="Helical" evidence="12">
    <location>
        <begin position="15"/>
        <end position="38"/>
    </location>
</feature>
<evidence type="ECO:0000256" key="8">
    <source>
        <dbReference type="ARBA" id="ARBA00022692"/>
    </source>
</evidence>
<evidence type="ECO:0000256" key="5">
    <source>
        <dbReference type="ARBA" id="ARBA00022448"/>
    </source>
</evidence>
<keyword evidence="6 12" id="KW-1003">Cell membrane</keyword>